<dbReference type="GO" id="GO:0071035">
    <property type="term" value="P:nuclear polyadenylation-dependent rRNA catabolic process"/>
    <property type="evidence" value="ECO:0007669"/>
    <property type="project" value="TreeGrafter"/>
</dbReference>
<evidence type="ECO:0000256" key="6">
    <source>
        <dbReference type="ARBA" id="ARBA00022833"/>
    </source>
</evidence>
<feature type="compositionally biased region" description="Basic residues" evidence="13">
    <location>
        <begin position="421"/>
        <end position="434"/>
    </location>
</feature>
<dbReference type="Pfam" id="PF00098">
    <property type="entry name" value="zf-CCHC"/>
    <property type="match status" value="2"/>
</dbReference>
<dbReference type="Gene3D" id="4.10.60.10">
    <property type="entry name" value="Zinc finger, CCHC-type"/>
    <property type="match status" value="2"/>
</dbReference>
<dbReference type="KEGG" id="maua:101832814"/>
<gene>
    <name evidence="16 17 18" type="primary">Zcchc7</name>
</gene>
<reference evidence="16" key="1">
    <citation type="submission" date="2022-04" db="UniProtKB">
        <authorList>
            <consortium name="RefSeq"/>
        </authorList>
    </citation>
    <scope>IDENTIFICATION</scope>
    <source>
        <tissue evidence="18">Liver</tissue>
    </source>
</reference>
<dbReference type="SUPFAM" id="SSF57756">
    <property type="entry name" value="Retrovirus zinc finger-like domains"/>
    <property type="match status" value="1"/>
</dbReference>
<evidence type="ECO:0000313" key="18">
    <source>
        <dbReference type="RefSeq" id="XP_040595055.1"/>
    </source>
</evidence>
<evidence type="ECO:0000256" key="11">
    <source>
        <dbReference type="ARBA" id="ARBA00063378"/>
    </source>
</evidence>
<dbReference type="OrthoDB" id="7608935at2759"/>
<dbReference type="GO" id="GO:0071038">
    <property type="term" value="P:TRAMP-dependent tRNA surveillance pathway"/>
    <property type="evidence" value="ECO:0007669"/>
    <property type="project" value="TreeGrafter"/>
</dbReference>
<feature type="compositionally biased region" description="Basic and acidic residues" evidence="13">
    <location>
        <begin position="411"/>
        <end position="420"/>
    </location>
</feature>
<evidence type="ECO:0000256" key="7">
    <source>
        <dbReference type="ARBA" id="ARBA00022843"/>
    </source>
</evidence>
<organism evidence="16">
    <name type="scientific">Mesocricetus auratus</name>
    <name type="common">Golden hamster</name>
    <dbReference type="NCBI Taxonomy" id="10036"/>
    <lineage>
        <taxon>Eukaryota</taxon>
        <taxon>Metazoa</taxon>
        <taxon>Chordata</taxon>
        <taxon>Craniata</taxon>
        <taxon>Vertebrata</taxon>
        <taxon>Euteleostomi</taxon>
        <taxon>Mammalia</taxon>
        <taxon>Eutheria</taxon>
        <taxon>Euarchontoglires</taxon>
        <taxon>Glires</taxon>
        <taxon>Rodentia</taxon>
        <taxon>Myomorpha</taxon>
        <taxon>Muroidea</taxon>
        <taxon>Cricetidae</taxon>
        <taxon>Cricetinae</taxon>
        <taxon>Mesocricetus</taxon>
    </lineage>
</organism>
<evidence type="ECO:0000256" key="2">
    <source>
        <dbReference type="ARBA" id="ARBA00022499"/>
    </source>
</evidence>
<protein>
    <recommendedName>
        <fullName evidence="9">Zinc finger CCHC domain-containing protein 7</fullName>
    </recommendedName>
    <alternativeName>
        <fullName evidence="10">TRAMP-like complex RNA-binding factor ZCCHC7</fullName>
    </alternativeName>
</protein>
<keyword evidence="7" id="KW-0832">Ubl conjugation</keyword>
<dbReference type="GO" id="GO:0031499">
    <property type="term" value="C:TRAMP complex"/>
    <property type="evidence" value="ECO:0007669"/>
    <property type="project" value="TreeGrafter"/>
</dbReference>
<evidence type="ECO:0000256" key="13">
    <source>
        <dbReference type="SAM" id="MobiDB-lite"/>
    </source>
</evidence>
<dbReference type="PROSITE" id="PS50158">
    <property type="entry name" value="ZF_CCHC"/>
    <property type="match status" value="2"/>
</dbReference>
<feature type="region of interest" description="Disordered" evidence="13">
    <location>
        <begin position="43"/>
        <end position="65"/>
    </location>
</feature>
<evidence type="ECO:0000256" key="12">
    <source>
        <dbReference type="PROSITE-ProRule" id="PRU00047"/>
    </source>
</evidence>
<evidence type="ECO:0000256" key="5">
    <source>
        <dbReference type="ARBA" id="ARBA00022771"/>
    </source>
</evidence>
<dbReference type="FunFam" id="4.10.60.10:FF:000020">
    <property type="entry name" value="Zinc finger CCHC domain-containing protein 7"/>
    <property type="match status" value="1"/>
</dbReference>
<dbReference type="Proteomes" id="UP000886700">
    <property type="component" value="Unplaced"/>
</dbReference>
<keyword evidence="5 12" id="KW-0863">Zinc-finger</keyword>
<dbReference type="GO" id="GO:0005730">
    <property type="term" value="C:nucleolus"/>
    <property type="evidence" value="ECO:0007669"/>
    <property type="project" value="UniProtKB-SubCell"/>
</dbReference>
<evidence type="ECO:0000259" key="14">
    <source>
        <dbReference type="PROSITE" id="PS50158"/>
    </source>
</evidence>
<feature type="compositionally biased region" description="Basic and acidic residues" evidence="13">
    <location>
        <begin position="46"/>
        <end position="59"/>
    </location>
</feature>
<evidence type="ECO:0000256" key="9">
    <source>
        <dbReference type="ARBA" id="ARBA00041190"/>
    </source>
</evidence>
<dbReference type="FunFam" id="4.10.60.10:FF:000041">
    <property type="entry name" value="Zinc finger CCHC domain-containing protein 7"/>
    <property type="match status" value="1"/>
</dbReference>
<evidence type="ECO:0000256" key="3">
    <source>
        <dbReference type="ARBA" id="ARBA00022723"/>
    </source>
</evidence>
<evidence type="ECO:0000313" key="17">
    <source>
        <dbReference type="RefSeq" id="XP_012975054.1"/>
    </source>
</evidence>
<feature type="region of interest" description="Disordered" evidence="13">
    <location>
        <begin position="395"/>
        <end position="538"/>
    </location>
</feature>
<accession>A0A1U7R190</accession>
<comment type="subcellular location">
    <subcellularLocation>
        <location evidence="1">Nucleus</location>
        <location evidence="1">Nucleolus</location>
    </subcellularLocation>
</comment>
<feature type="compositionally biased region" description="Basic and acidic residues" evidence="13">
    <location>
        <begin position="498"/>
        <end position="509"/>
    </location>
</feature>
<sequence length="538" mass="62704">MFGGYETIEAYEDDLYREDSSSELSVDSEVEFQLYSQVHYAQDLHSANKEEEHEEKNCENSETAGIEPNKKNLIVLSDSEVIQLSDTSEVITLSDEDSIYRCKRKNIKAQEKSQSPASPHPNKLSKKCKRDNEKPEPEERSSVIREVMIIEVSSNEEEESTSSENENVESWMLLGCEGDDKDTDILLNLVGCENPDAEGEDDVNWFISDKDIEAKIGNNRSSGRWTNRYYTANKNVTCRNCDKRGHLSKNCPLPQKVRPCCLCSERGHLQYGCPARFCLDCSLPMSSTHRCLERSSWRKRCDRCDMIGHYADACPEIWRQYHLTTKPGPPKKPKIPSGQSALVYCYNCAQRGHYGHECTERRMFNQTFATSPFIYYYDDKYEIQQRDQRIKRKVKEIQKNGDFPRQFKRPHMGETDERSHHDMRKGHSSRKSSRWPRGSKETRKETSRDRKAGRHGWADRHADRDEDFPRGPKAQSSGTVADQKPSRIHHRSSHYHRLREERLLRESKRSKPKKRKCTEDDSNDNLFLIKQRKKKMKL</sequence>
<keyword evidence="3" id="KW-0479">Metal-binding</keyword>
<dbReference type="InterPro" id="IPR051644">
    <property type="entry name" value="TRAMP_AT-DNA-binding"/>
</dbReference>
<feature type="compositionally biased region" description="Basic and acidic residues" evidence="13">
    <location>
        <begin position="130"/>
        <end position="143"/>
    </location>
</feature>
<dbReference type="GO" id="GO:0071037">
    <property type="term" value="P:nuclear polyadenylation-dependent snRNA catabolic process"/>
    <property type="evidence" value="ECO:0007669"/>
    <property type="project" value="TreeGrafter"/>
</dbReference>
<dbReference type="PANTHER" id="PTHR46543">
    <property type="entry name" value="ZINC FINGER CCHC DOMAIN-CONTAINING PROTEIN 7"/>
    <property type="match status" value="1"/>
</dbReference>
<feature type="compositionally biased region" description="Basic and acidic residues" evidence="13">
    <location>
        <begin position="438"/>
        <end position="470"/>
    </location>
</feature>
<dbReference type="RefSeq" id="XP_012975054.1">
    <property type="nucleotide sequence ID" value="XM_013119600.2"/>
</dbReference>
<keyword evidence="2" id="KW-1017">Isopeptide bond</keyword>
<keyword evidence="15" id="KW-1185">Reference proteome</keyword>
<dbReference type="GO" id="GO:0071031">
    <property type="term" value="P:nuclear mRNA surveillance of mRNA 3'-end processing"/>
    <property type="evidence" value="ECO:0007669"/>
    <property type="project" value="TreeGrafter"/>
</dbReference>
<evidence type="ECO:0000313" key="15">
    <source>
        <dbReference type="Proteomes" id="UP000886700"/>
    </source>
</evidence>
<feature type="domain" description="CCHC-type" evidence="14">
    <location>
        <begin position="238"/>
        <end position="252"/>
    </location>
</feature>
<dbReference type="PANTHER" id="PTHR46543:SF1">
    <property type="entry name" value="ZINC FINGER CCHC DOMAIN-CONTAINING PROTEIN 7"/>
    <property type="match status" value="1"/>
</dbReference>
<dbReference type="GO" id="GO:0003723">
    <property type="term" value="F:RNA binding"/>
    <property type="evidence" value="ECO:0007669"/>
    <property type="project" value="TreeGrafter"/>
</dbReference>
<evidence type="ECO:0000256" key="4">
    <source>
        <dbReference type="ARBA" id="ARBA00022737"/>
    </source>
</evidence>
<evidence type="ECO:0000256" key="10">
    <source>
        <dbReference type="ARBA" id="ARBA00043023"/>
    </source>
</evidence>
<dbReference type="GO" id="GO:0008270">
    <property type="term" value="F:zinc ion binding"/>
    <property type="evidence" value="ECO:0007669"/>
    <property type="project" value="UniProtKB-KW"/>
</dbReference>
<evidence type="ECO:0000256" key="1">
    <source>
        <dbReference type="ARBA" id="ARBA00004604"/>
    </source>
</evidence>
<dbReference type="GO" id="GO:0071039">
    <property type="term" value="P:nuclear polyadenylation-dependent CUT catabolic process"/>
    <property type="evidence" value="ECO:0007669"/>
    <property type="project" value="TreeGrafter"/>
</dbReference>
<feature type="compositionally biased region" description="Basic residues" evidence="13">
    <location>
        <begin position="486"/>
        <end position="497"/>
    </location>
</feature>
<proteinExistence type="predicted"/>
<keyword evidence="4" id="KW-0677">Repeat</keyword>
<feature type="domain" description="CCHC-type" evidence="14">
    <location>
        <begin position="345"/>
        <end position="360"/>
    </location>
</feature>
<dbReference type="InterPro" id="IPR001878">
    <property type="entry name" value="Znf_CCHC"/>
</dbReference>
<evidence type="ECO:0000313" key="16">
    <source>
        <dbReference type="RefSeq" id="XP_005078945.1"/>
    </source>
</evidence>
<dbReference type="SMART" id="SM00343">
    <property type="entry name" value="ZnF_C2HC"/>
    <property type="match status" value="4"/>
</dbReference>
<keyword evidence="6" id="KW-0862">Zinc</keyword>
<dbReference type="STRING" id="10036.ENSMAUP00000022364"/>
<dbReference type="AlphaFoldDB" id="A0A1U7R190"/>
<dbReference type="eggNOG" id="KOG4400">
    <property type="taxonomic scope" value="Eukaryota"/>
</dbReference>
<keyword evidence="8" id="KW-0539">Nucleus</keyword>
<dbReference type="GO" id="GO:0071036">
    <property type="term" value="P:nuclear polyadenylation-dependent snoRNA catabolic process"/>
    <property type="evidence" value="ECO:0007669"/>
    <property type="project" value="TreeGrafter"/>
</dbReference>
<dbReference type="InterPro" id="IPR036875">
    <property type="entry name" value="Znf_CCHC_sf"/>
</dbReference>
<feature type="region of interest" description="Disordered" evidence="13">
    <location>
        <begin position="108"/>
        <end position="147"/>
    </location>
</feature>
<name>A0A1U7R190_MESAU</name>
<dbReference type="RefSeq" id="XP_005078945.1">
    <property type="nucleotide sequence ID" value="XM_005078888.3"/>
</dbReference>
<dbReference type="CTD" id="84186"/>
<dbReference type="GeneID" id="101832814"/>
<evidence type="ECO:0000256" key="8">
    <source>
        <dbReference type="ARBA" id="ARBA00023242"/>
    </source>
</evidence>
<dbReference type="RefSeq" id="XP_040595055.1">
    <property type="nucleotide sequence ID" value="XM_040739121.1"/>
</dbReference>
<comment type="subunit">
    <text evidence="11">Component of a nucleolar TRAMP-like complex, an ATP-dependent exosome regulatory complex consisting of a helicase (MTREX), an oligadenylate polymerase (TENT4B or TENT4A), and a substrate specific RNA-binding factor (ZCCHC7 or ZCCHC8). Several TRAMP-like complexes exist with specific compositions and are associated with nuclear, or nucleolar RNA exosomes.</text>
</comment>